<dbReference type="Gene3D" id="1.20.1250.70">
    <property type="entry name" value="Interleukin-15/Interleukin-21"/>
    <property type="match status" value="1"/>
</dbReference>
<dbReference type="InterPro" id="IPR003443">
    <property type="entry name" value="IL-15/IL-21_fam"/>
</dbReference>
<dbReference type="InterPro" id="IPR020439">
    <property type="entry name" value="IL-15"/>
</dbReference>
<dbReference type="InterPro" id="IPR009079">
    <property type="entry name" value="4_helix_cytokine-like_core"/>
</dbReference>
<dbReference type="Pfam" id="PF02372">
    <property type="entry name" value="IL15"/>
    <property type="match status" value="1"/>
</dbReference>
<evidence type="ECO:0000256" key="7">
    <source>
        <dbReference type="RuleBase" id="RU003453"/>
    </source>
</evidence>
<dbReference type="GO" id="GO:0050778">
    <property type="term" value="P:positive regulation of immune response"/>
    <property type="evidence" value="ECO:0007669"/>
    <property type="project" value="TreeGrafter"/>
</dbReference>
<dbReference type="GO" id="GO:0005615">
    <property type="term" value="C:extracellular space"/>
    <property type="evidence" value="ECO:0007669"/>
    <property type="project" value="UniProtKB-KW"/>
</dbReference>
<dbReference type="GO" id="GO:0005125">
    <property type="term" value="F:cytokine activity"/>
    <property type="evidence" value="ECO:0007669"/>
    <property type="project" value="UniProtKB-KW"/>
</dbReference>
<dbReference type="Ensembl" id="ENSMMOT00000007314.1">
    <property type="protein sequence ID" value="ENSMMOP00000007179.1"/>
    <property type="gene ID" value="ENSMMOG00000005573.1"/>
</dbReference>
<reference evidence="8" key="1">
    <citation type="submission" date="2025-08" db="UniProtKB">
        <authorList>
            <consortium name="Ensembl"/>
        </authorList>
    </citation>
    <scope>IDENTIFICATION</scope>
</reference>
<name>A0A3Q3WEI7_MOLML</name>
<keyword evidence="6" id="KW-1015">Disulfide bond</keyword>
<dbReference type="PRINTS" id="PR01930">
    <property type="entry name" value="INTRLEUKIN15"/>
</dbReference>
<keyword evidence="3 7" id="KW-0202">Cytokine</keyword>
<protein>
    <recommendedName>
        <fullName evidence="7">Interleukin</fullName>
    </recommendedName>
</protein>
<evidence type="ECO:0000313" key="9">
    <source>
        <dbReference type="Proteomes" id="UP000261620"/>
    </source>
</evidence>
<dbReference type="GO" id="GO:0001819">
    <property type="term" value="P:positive regulation of cytokine production"/>
    <property type="evidence" value="ECO:0007669"/>
    <property type="project" value="TreeGrafter"/>
</dbReference>
<keyword evidence="9" id="KW-1185">Reference proteome</keyword>
<sequence>MTSFMTAPPAILGQRACPGDQRRAVRVNLTSKICNCLQNIFTSTCAASLSGTEHVMVCLKKLRHAIEVREGITSDIRLTIYSENCKHMSLRCYMLELIMAIDEEEIVDNSAECIIDFFSDKLPQTISVGCPPCEAYSLKNITVFLERLNNLLQELNSG</sequence>
<keyword evidence="5" id="KW-0732">Signal</keyword>
<evidence type="ECO:0000256" key="4">
    <source>
        <dbReference type="ARBA" id="ARBA00022525"/>
    </source>
</evidence>
<evidence type="ECO:0000256" key="3">
    <source>
        <dbReference type="ARBA" id="ARBA00022514"/>
    </source>
</evidence>
<dbReference type="GO" id="GO:0006955">
    <property type="term" value="P:immune response"/>
    <property type="evidence" value="ECO:0007669"/>
    <property type="project" value="InterPro"/>
</dbReference>
<evidence type="ECO:0000256" key="5">
    <source>
        <dbReference type="ARBA" id="ARBA00022729"/>
    </source>
</evidence>
<accession>A0A3Q3WEI7</accession>
<dbReference type="AlphaFoldDB" id="A0A3Q3WEI7"/>
<dbReference type="GO" id="GO:0042102">
    <property type="term" value="P:positive regulation of T cell proliferation"/>
    <property type="evidence" value="ECO:0007669"/>
    <property type="project" value="TreeGrafter"/>
</dbReference>
<dbReference type="Proteomes" id="UP000261620">
    <property type="component" value="Unplaced"/>
</dbReference>
<proteinExistence type="inferred from homology"/>
<comment type="similarity">
    <text evidence="2 7">Belongs to the IL-15/IL-21 family.</text>
</comment>
<dbReference type="GO" id="GO:0005126">
    <property type="term" value="F:cytokine receptor binding"/>
    <property type="evidence" value="ECO:0007669"/>
    <property type="project" value="InterPro"/>
</dbReference>
<dbReference type="SUPFAM" id="SSF47266">
    <property type="entry name" value="4-helical cytokines"/>
    <property type="match status" value="1"/>
</dbReference>
<dbReference type="PANTHER" id="PTHR14356">
    <property type="entry name" value="INTERLEUKIN-15-RELATED"/>
    <property type="match status" value="1"/>
</dbReference>
<evidence type="ECO:0000256" key="2">
    <source>
        <dbReference type="ARBA" id="ARBA00006050"/>
    </source>
</evidence>
<evidence type="ECO:0000256" key="6">
    <source>
        <dbReference type="ARBA" id="ARBA00023157"/>
    </source>
</evidence>
<dbReference type="PANTHER" id="PTHR14356:SF3">
    <property type="entry name" value="INTERLEUKIN-15"/>
    <property type="match status" value="1"/>
</dbReference>
<evidence type="ECO:0000256" key="1">
    <source>
        <dbReference type="ARBA" id="ARBA00004613"/>
    </source>
</evidence>
<dbReference type="GO" id="GO:0042119">
    <property type="term" value="P:neutrophil activation"/>
    <property type="evidence" value="ECO:0007669"/>
    <property type="project" value="TreeGrafter"/>
</dbReference>
<dbReference type="STRING" id="94237.ENSMMOP00000007179"/>
<comment type="subcellular location">
    <subcellularLocation>
        <location evidence="1">Secreted</location>
    </subcellularLocation>
</comment>
<evidence type="ECO:0000313" key="8">
    <source>
        <dbReference type="Ensembl" id="ENSMMOP00000007179.1"/>
    </source>
</evidence>
<reference evidence="8" key="2">
    <citation type="submission" date="2025-09" db="UniProtKB">
        <authorList>
            <consortium name="Ensembl"/>
        </authorList>
    </citation>
    <scope>IDENTIFICATION</scope>
</reference>
<organism evidence="8 9">
    <name type="scientific">Mola mola</name>
    <name type="common">Ocean sunfish</name>
    <name type="synonym">Tetraodon mola</name>
    <dbReference type="NCBI Taxonomy" id="94237"/>
    <lineage>
        <taxon>Eukaryota</taxon>
        <taxon>Metazoa</taxon>
        <taxon>Chordata</taxon>
        <taxon>Craniata</taxon>
        <taxon>Vertebrata</taxon>
        <taxon>Euteleostomi</taxon>
        <taxon>Actinopterygii</taxon>
        <taxon>Neopterygii</taxon>
        <taxon>Teleostei</taxon>
        <taxon>Neoteleostei</taxon>
        <taxon>Acanthomorphata</taxon>
        <taxon>Eupercaria</taxon>
        <taxon>Tetraodontiformes</taxon>
        <taxon>Molidae</taxon>
        <taxon>Mola</taxon>
    </lineage>
</organism>
<keyword evidence="4" id="KW-0964">Secreted</keyword>